<name>A0A8J3EPT2_9BACL</name>
<evidence type="ECO:0000256" key="1">
    <source>
        <dbReference type="ARBA" id="ARBA00004141"/>
    </source>
</evidence>
<dbReference type="InterPro" id="IPR017501">
    <property type="entry name" value="Phage_infect_YhgE_C"/>
</dbReference>
<gene>
    <name evidence="7" type="primary">yhgE</name>
    <name evidence="7" type="ORF">GCM10007096_37100</name>
</gene>
<keyword evidence="4 5" id="KW-0472">Membrane</keyword>
<comment type="subcellular location">
    <subcellularLocation>
        <location evidence="1">Membrane</location>
        <topology evidence="1">Multi-pass membrane protein</topology>
    </subcellularLocation>
</comment>
<proteinExistence type="predicted"/>
<evidence type="ECO:0000256" key="3">
    <source>
        <dbReference type="ARBA" id="ARBA00022989"/>
    </source>
</evidence>
<evidence type="ECO:0000259" key="6">
    <source>
        <dbReference type="Pfam" id="PF12698"/>
    </source>
</evidence>
<dbReference type="GO" id="GO:0016020">
    <property type="term" value="C:membrane"/>
    <property type="evidence" value="ECO:0007669"/>
    <property type="project" value="UniProtKB-SubCell"/>
</dbReference>
<accession>A0A8J3EPT2</accession>
<feature type="transmembrane region" description="Helical" evidence="5">
    <location>
        <begin position="20"/>
        <end position="43"/>
    </location>
</feature>
<keyword evidence="3 5" id="KW-1133">Transmembrane helix</keyword>
<feature type="transmembrane region" description="Helical" evidence="5">
    <location>
        <begin position="557"/>
        <end position="581"/>
    </location>
</feature>
<evidence type="ECO:0000256" key="5">
    <source>
        <dbReference type="SAM" id="Phobius"/>
    </source>
</evidence>
<dbReference type="PANTHER" id="PTHR43077:SF5">
    <property type="entry name" value="PHAGE INFECTION PROTEIN"/>
    <property type="match status" value="1"/>
</dbReference>
<dbReference type="Pfam" id="PF12698">
    <property type="entry name" value="ABC2_membrane_3"/>
    <property type="match status" value="2"/>
</dbReference>
<evidence type="ECO:0000313" key="8">
    <source>
        <dbReference type="Proteomes" id="UP000656813"/>
    </source>
</evidence>
<dbReference type="NCBIfam" id="TIGR03061">
    <property type="entry name" value="pip_yhgE_Nterm"/>
    <property type="match status" value="1"/>
</dbReference>
<feature type="transmembrane region" description="Helical" evidence="5">
    <location>
        <begin position="711"/>
        <end position="730"/>
    </location>
</feature>
<sequence>MNAISSLMKELSVMVKHKLLLIASCIILFIPCLYAGMFIWSYWDPYSKVNTLPIAVVDQDTGTTIEGKSVHIGKDLSHELTDSKDLDIRMMTEKQAEQGLKNNDYYVVLKIPKDFSKDAMSALDDTKKKAELEFIPNEGYNYTAASIGESALEKVKEKVAQTVTQAYVQSLLQAQKEVGTGLTQLANGGGQVKDGITSAEQGADDLHNGISKLAAGSLQFNQGIDQFNSGLQASNAGASKLVSGSSDLSQGLGELQTAGKQLVDGSKALSDHSKLLSQGTNDILNGVNTLYHKVKDGSQASQTGVNQLGQGIDHLSSQAKGLNQGVANTTESMTQTINSLQETIKNNDSLSDTERQELETQIMTLQRSVDQLSEQTTVSDDITRSASTLKQGIDQLTSGQTEILEGIGTLKSGAATLNAQTRLFSEKEGELASGMQQLQQGIVSAKSGSEQLVSGSGALSSGINELANGASQLSQSSSDLANGASQANAGSTSLANGLNQLDHGASDLSDGLNTATDKVNEKSFQVDDSADFISNPVNMHKHPFNHVAEYGPAFAPYFLSLGLYVGMFLFCSAFPLTTAFGARSGFSWFTGKLGVVLFIGILQAIILDGLILLMGIHVENVPIFLLFSILSSWCFGSILLFVNAALGTVGRFVTMGLLILQLTSAAGSFPLELLPKFFQEISPYMPMTYTVLGFKSMISAVDSSKLSLSTYSLLAFFIAGAIVSLLYYIARFKKDQKKTAEKAVASTQS</sequence>
<dbReference type="SUPFAM" id="SSF58104">
    <property type="entry name" value="Methyl-accepting chemotaxis protein (MCP) signaling domain"/>
    <property type="match status" value="1"/>
</dbReference>
<dbReference type="NCBIfam" id="TIGR03057">
    <property type="entry name" value="xxxLxxG_by_4"/>
    <property type="match status" value="3"/>
</dbReference>
<dbReference type="NCBIfam" id="TIGR03062">
    <property type="entry name" value="pip_yhgE_Cterm"/>
    <property type="match status" value="1"/>
</dbReference>
<dbReference type="InterPro" id="IPR023908">
    <property type="entry name" value="xxxLxxG_rpt"/>
</dbReference>
<dbReference type="GO" id="GO:0140359">
    <property type="term" value="F:ABC-type transporter activity"/>
    <property type="evidence" value="ECO:0007669"/>
    <property type="project" value="InterPro"/>
</dbReference>
<feature type="domain" description="ABC-2 type transporter transmembrane" evidence="6">
    <location>
        <begin position="369"/>
        <end position="725"/>
    </location>
</feature>
<evidence type="ECO:0000313" key="7">
    <source>
        <dbReference type="EMBL" id="GGH87329.1"/>
    </source>
</evidence>
<protein>
    <recommendedName>
        <fullName evidence="6">ABC-2 type transporter transmembrane domain-containing protein</fullName>
    </recommendedName>
</protein>
<dbReference type="Gene3D" id="3.40.1710.10">
    <property type="entry name" value="abc type-2 transporter like domain"/>
    <property type="match status" value="1"/>
</dbReference>
<keyword evidence="8" id="KW-1185">Reference proteome</keyword>
<keyword evidence="2 5" id="KW-0812">Transmembrane</keyword>
<dbReference type="RefSeq" id="WP_188498873.1">
    <property type="nucleotide sequence ID" value="NZ_BMFV01000038.1"/>
</dbReference>
<reference evidence="7" key="1">
    <citation type="journal article" date="2014" name="Int. J. Syst. Evol. Microbiol.">
        <title>Complete genome sequence of Corynebacterium casei LMG S-19264T (=DSM 44701T), isolated from a smear-ripened cheese.</title>
        <authorList>
            <consortium name="US DOE Joint Genome Institute (JGI-PGF)"/>
            <person name="Walter F."/>
            <person name="Albersmeier A."/>
            <person name="Kalinowski J."/>
            <person name="Ruckert C."/>
        </authorList>
    </citation>
    <scope>NUCLEOTIDE SEQUENCE</scope>
    <source>
        <strain evidence="7">CGMCC 1.12777</strain>
    </source>
</reference>
<dbReference type="InterPro" id="IPR051328">
    <property type="entry name" value="T7SS_ABC-Transporter"/>
</dbReference>
<dbReference type="Gene3D" id="1.10.287.950">
    <property type="entry name" value="Methyl-accepting chemotaxis protein"/>
    <property type="match status" value="1"/>
</dbReference>
<dbReference type="AlphaFoldDB" id="A0A8J3EPT2"/>
<reference evidence="7" key="2">
    <citation type="submission" date="2020-09" db="EMBL/GenBank/DDBJ databases">
        <authorList>
            <person name="Sun Q."/>
            <person name="Zhou Y."/>
        </authorList>
    </citation>
    <scope>NUCLEOTIDE SEQUENCE</scope>
    <source>
        <strain evidence="7">CGMCC 1.12777</strain>
    </source>
</reference>
<dbReference type="PANTHER" id="PTHR43077">
    <property type="entry name" value="TRANSPORT PERMEASE YVFS-RELATED"/>
    <property type="match status" value="1"/>
</dbReference>
<dbReference type="EMBL" id="BMFV01000038">
    <property type="protein sequence ID" value="GGH87329.1"/>
    <property type="molecule type" value="Genomic_DNA"/>
</dbReference>
<evidence type="ECO:0000256" key="4">
    <source>
        <dbReference type="ARBA" id="ARBA00023136"/>
    </source>
</evidence>
<evidence type="ECO:0000256" key="2">
    <source>
        <dbReference type="ARBA" id="ARBA00022692"/>
    </source>
</evidence>
<feature type="transmembrane region" description="Helical" evidence="5">
    <location>
        <begin position="649"/>
        <end position="669"/>
    </location>
</feature>
<feature type="transmembrane region" description="Helical" evidence="5">
    <location>
        <begin position="623"/>
        <end position="642"/>
    </location>
</feature>
<dbReference type="InterPro" id="IPR017500">
    <property type="entry name" value="Phage_infect_YhgE_N"/>
</dbReference>
<dbReference type="Proteomes" id="UP000656813">
    <property type="component" value="Unassembled WGS sequence"/>
</dbReference>
<feature type="domain" description="ABC-2 type transporter transmembrane" evidence="6">
    <location>
        <begin position="25"/>
        <end position="188"/>
    </location>
</feature>
<comment type="caution">
    <text evidence="7">The sequence shown here is derived from an EMBL/GenBank/DDBJ whole genome shotgun (WGS) entry which is preliminary data.</text>
</comment>
<feature type="transmembrane region" description="Helical" evidence="5">
    <location>
        <begin position="593"/>
        <end position="617"/>
    </location>
</feature>
<organism evidence="7 8">
    <name type="scientific">Pullulanibacillus pueri</name>
    <dbReference type="NCBI Taxonomy" id="1437324"/>
    <lineage>
        <taxon>Bacteria</taxon>
        <taxon>Bacillati</taxon>
        <taxon>Bacillota</taxon>
        <taxon>Bacilli</taxon>
        <taxon>Bacillales</taxon>
        <taxon>Sporolactobacillaceae</taxon>
        <taxon>Pullulanibacillus</taxon>
    </lineage>
</organism>
<dbReference type="InterPro" id="IPR013525">
    <property type="entry name" value="ABC2_TM"/>
</dbReference>